<evidence type="ECO:0000256" key="1">
    <source>
        <dbReference type="SAM" id="MobiDB-lite"/>
    </source>
</evidence>
<dbReference type="Pfam" id="PF08044">
    <property type="entry name" value="DUF1707"/>
    <property type="match status" value="1"/>
</dbReference>
<feature type="compositionally biased region" description="Basic and acidic residues" evidence="1">
    <location>
        <begin position="150"/>
        <end position="160"/>
    </location>
</feature>
<evidence type="ECO:0000313" key="4">
    <source>
        <dbReference type="Proteomes" id="UP000198707"/>
    </source>
</evidence>
<accession>A0A1H6XFY3</accession>
<dbReference type="EMBL" id="FNYV01000003">
    <property type="protein sequence ID" value="SEJ23752.1"/>
    <property type="molecule type" value="Genomic_DNA"/>
</dbReference>
<feature type="compositionally biased region" description="Gly residues" evidence="1">
    <location>
        <begin position="187"/>
        <end position="209"/>
    </location>
</feature>
<evidence type="ECO:0000259" key="2">
    <source>
        <dbReference type="Pfam" id="PF08044"/>
    </source>
</evidence>
<evidence type="ECO:0000313" key="3">
    <source>
        <dbReference type="EMBL" id="SEJ23752.1"/>
    </source>
</evidence>
<reference evidence="4" key="1">
    <citation type="submission" date="2016-10" db="EMBL/GenBank/DDBJ databases">
        <authorList>
            <person name="Varghese N."/>
            <person name="Submissions S."/>
        </authorList>
    </citation>
    <scope>NUCLEOTIDE SEQUENCE [LARGE SCALE GENOMIC DNA]</scope>
    <source>
        <strain evidence="4">CGMCC 4.7038</strain>
    </source>
</reference>
<dbReference type="AlphaFoldDB" id="A0A1H6XFY3"/>
<protein>
    <recommendedName>
        <fullName evidence="2">DUF1707 domain-containing protein</fullName>
    </recommendedName>
</protein>
<dbReference type="InterPro" id="IPR012551">
    <property type="entry name" value="DUF1707_SHOCT-like"/>
</dbReference>
<name>A0A1H6XFY3_9ACTN</name>
<gene>
    <name evidence="3" type="ORF">SAMN05443287_103450</name>
</gene>
<sequence length="219" mass="23185">MLAAMDGRDGMRAADSDRQAVAERLRVALDEGRLDLHEYDERLQRAYAARTYAELDDLVADLPAPAGAVAVPGQAGAPAPASSDGGRQVTVRWLAEVWEPWLKTVGIVVAIWAVTSLAVGDAQYFWPGWVAGPWGAVLLVRSVTGLATGEPHRWAADRERRRQQRAQKRALKRERKALAGQQPGAVEAGGGAVDAAGGTAGGEVAGPGAGDQERHPERG</sequence>
<feature type="compositionally biased region" description="Basic residues" evidence="1">
    <location>
        <begin position="161"/>
        <end position="175"/>
    </location>
</feature>
<organism evidence="3 4">
    <name type="scientific">Micromonospora phaseoli</name>
    <dbReference type="NCBI Taxonomy" id="1144548"/>
    <lineage>
        <taxon>Bacteria</taxon>
        <taxon>Bacillati</taxon>
        <taxon>Actinomycetota</taxon>
        <taxon>Actinomycetes</taxon>
        <taxon>Micromonosporales</taxon>
        <taxon>Micromonosporaceae</taxon>
        <taxon>Micromonospora</taxon>
    </lineage>
</organism>
<feature type="region of interest" description="Disordered" evidence="1">
    <location>
        <begin position="150"/>
        <end position="219"/>
    </location>
</feature>
<proteinExistence type="predicted"/>
<dbReference type="STRING" id="1144548.SAMN05443287_103450"/>
<keyword evidence="4" id="KW-1185">Reference proteome</keyword>
<feature type="domain" description="DUF1707" evidence="2">
    <location>
        <begin position="11"/>
        <end position="63"/>
    </location>
</feature>
<dbReference type="PANTHER" id="PTHR40763:SF4">
    <property type="entry name" value="DUF1707 DOMAIN-CONTAINING PROTEIN"/>
    <property type="match status" value="1"/>
</dbReference>
<dbReference type="Proteomes" id="UP000198707">
    <property type="component" value="Unassembled WGS sequence"/>
</dbReference>
<dbReference type="PANTHER" id="PTHR40763">
    <property type="entry name" value="MEMBRANE PROTEIN-RELATED"/>
    <property type="match status" value="1"/>
</dbReference>